<comment type="caution">
    <text evidence="7">The sequence shown here is derived from an EMBL/GenBank/DDBJ whole genome shotgun (WGS) entry which is preliminary data.</text>
</comment>
<evidence type="ECO:0000313" key="8">
    <source>
        <dbReference type="Proteomes" id="UP000636949"/>
    </source>
</evidence>
<dbReference type="EMBL" id="BMJS01000008">
    <property type="protein sequence ID" value="GGF94686.1"/>
    <property type="molecule type" value="Genomic_DNA"/>
</dbReference>
<gene>
    <name evidence="7" type="ORF">GCM10010995_09910</name>
</gene>
<dbReference type="InterPro" id="IPR003825">
    <property type="entry name" value="Colicin-V_CvpA"/>
</dbReference>
<evidence type="ECO:0000256" key="2">
    <source>
        <dbReference type="ARBA" id="ARBA00022692"/>
    </source>
</evidence>
<dbReference type="RefSeq" id="WP_117002033.1">
    <property type="nucleotide sequence ID" value="NZ_BMJS01000008.1"/>
</dbReference>
<feature type="transmembrane region" description="Helical" evidence="6">
    <location>
        <begin position="30"/>
        <end position="48"/>
    </location>
</feature>
<evidence type="ECO:0000256" key="4">
    <source>
        <dbReference type="ARBA" id="ARBA00023136"/>
    </source>
</evidence>
<keyword evidence="3 6" id="KW-1133">Transmembrane helix</keyword>
<feature type="compositionally biased region" description="Low complexity" evidence="5">
    <location>
        <begin position="186"/>
        <end position="196"/>
    </location>
</feature>
<feature type="transmembrane region" description="Helical" evidence="6">
    <location>
        <begin position="68"/>
        <end position="92"/>
    </location>
</feature>
<evidence type="ECO:0000256" key="1">
    <source>
        <dbReference type="ARBA" id="ARBA00004141"/>
    </source>
</evidence>
<dbReference type="GO" id="GO:0016020">
    <property type="term" value="C:membrane"/>
    <property type="evidence" value="ECO:0007669"/>
    <property type="project" value="UniProtKB-SubCell"/>
</dbReference>
<keyword evidence="2 6" id="KW-0812">Transmembrane</keyword>
<reference evidence="7" key="2">
    <citation type="submission" date="2020-09" db="EMBL/GenBank/DDBJ databases">
        <authorList>
            <person name="Sun Q."/>
            <person name="Zhou Y."/>
        </authorList>
    </citation>
    <scope>NUCLEOTIDE SEQUENCE</scope>
    <source>
        <strain evidence="7">CGMCC 1.15758</strain>
    </source>
</reference>
<organism evidence="7 8">
    <name type="scientific">Cysteiniphilum litorale</name>
    <dbReference type="NCBI Taxonomy" id="2056700"/>
    <lineage>
        <taxon>Bacteria</taxon>
        <taxon>Pseudomonadati</taxon>
        <taxon>Pseudomonadota</taxon>
        <taxon>Gammaproteobacteria</taxon>
        <taxon>Thiotrichales</taxon>
        <taxon>Fastidiosibacteraceae</taxon>
        <taxon>Cysteiniphilum</taxon>
    </lineage>
</organism>
<feature type="compositionally biased region" description="Basic and acidic residues" evidence="5">
    <location>
        <begin position="200"/>
        <end position="213"/>
    </location>
</feature>
<dbReference type="OrthoDB" id="9810601at2"/>
<proteinExistence type="predicted"/>
<dbReference type="PANTHER" id="PTHR36926:SF1">
    <property type="entry name" value="COLICIN V PRODUCTION PROTEIN"/>
    <property type="match status" value="1"/>
</dbReference>
<evidence type="ECO:0000256" key="5">
    <source>
        <dbReference type="SAM" id="MobiDB-lite"/>
    </source>
</evidence>
<sequence length="213" mass="24280">MSLLNWLDWIFIIIVFGFAIIGFSQGFVRGLISLLTWLIAAVSAYFFADSLDMNFAAKWFNSPEVAFWMSFFAIVVIVWILGGIVHIIFGVFRKDNQTVTDRLLGFLFGIVKSTLVVSLIVGVLSYNKALTEQKAWQDSLLVPWLVKGAVWVDHKLPEDVHQKIHNNSIYKYNPNDKNSDDRKGKNNNSDQNNSNDYQEQEFHKSKAELDAIG</sequence>
<dbReference type="Proteomes" id="UP000636949">
    <property type="component" value="Unassembled WGS sequence"/>
</dbReference>
<dbReference type="PANTHER" id="PTHR36926">
    <property type="entry name" value="COLICIN V PRODUCTION PROTEIN"/>
    <property type="match status" value="1"/>
</dbReference>
<feature type="transmembrane region" description="Helical" evidence="6">
    <location>
        <begin position="104"/>
        <end position="126"/>
    </location>
</feature>
<dbReference type="AlphaFoldDB" id="A0A8J2Z426"/>
<feature type="region of interest" description="Disordered" evidence="5">
    <location>
        <begin position="169"/>
        <end position="213"/>
    </location>
</feature>
<keyword evidence="8" id="KW-1185">Reference proteome</keyword>
<evidence type="ECO:0000256" key="3">
    <source>
        <dbReference type="ARBA" id="ARBA00022989"/>
    </source>
</evidence>
<reference evidence="7" key="1">
    <citation type="journal article" date="2014" name="Int. J. Syst. Evol. Microbiol.">
        <title>Complete genome sequence of Corynebacterium casei LMG S-19264T (=DSM 44701T), isolated from a smear-ripened cheese.</title>
        <authorList>
            <consortium name="US DOE Joint Genome Institute (JGI-PGF)"/>
            <person name="Walter F."/>
            <person name="Albersmeier A."/>
            <person name="Kalinowski J."/>
            <person name="Ruckert C."/>
        </authorList>
    </citation>
    <scope>NUCLEOTIDE SEQUENCE</scope>
    <source>
        <strain evidence="7">CGMCC 1.15758</strain>
    </source>
</reference>
<dbReference type="Pfam" id="PF02674">
    <property type="entry name" value="Colicin_V"/>
    <property type="match status" value="1"/>
</dbReference>
<evidence type="ECO:0008006" key="9">
    <source>
        <dbReference type="Google" id="ProtNLM"/>
    </source>
</evidence>
<accession>A0A8J2Z426</accession>
<keyword evidence="4 6" id="KW-0472">Membrane</keyword>
<name>A0A8J2Z426_9GAMM</name>
<dbReference type="GO" id="GO:0009403">
    <property type="term" value="P:toxin biosynthetic process"/>
    <property type="evidence" value="ECO:0007669"/>
    <property type="project" value="InterPro"/>
</dbReference>
<dbReference type="InterPro" id="IPR052719">
    <property type="entry name" value="CvpA-like"/>
</dbReference>
<evidence type="ECO:0000313" key="7">
    <source>
        <dbReference type="EMBL" id="GGF94686.1"/>
    </source>
</evidence>
<evidence type="ECO:0000256" key="6">
    <source>
        <dbReference type="SAM" id="Phobius"/>
    </source>
</evidence>
<feature type="transmembrane region" description="Helical" evidence="6">
    <location>
        <begin position="6"/>
        <end position="23"/>
    </location>
</feature>
<protein>
    <recommendedName>
        <fullName evidence="9">Membrane protein required for colicin V production</fullName>
    </recommendedName>
</protein>
<comment type="subcellular location">
    <subcellularLocation>
        <location evidence="1">Membrane</location>
        <topology evidence="1">Multi-pass membrane protein</topology>
    </subcellularLocation>
</comment>